<keyword evidence="4" id="KW-1185">Reference proteome</keyword>
<feature type="compositionally biased region" description="Basic and acidic residues" evidence="1">
    <location>
        <begin position="552"/>
        <end position="573"/>
    </location>
</feature>
<organism evidence="3 4">
    <name type="scientific">Symbiodinium natans</name>
    <dbReference type="NCBI Taxonomy" id="878477"/>
    <lineage>
        <taxon>Eukaryota</taxon>
        <taxon>Sar</taxon>
        <taxon>Alveolata</taxon>
        <taxon>Dinophyceae</taxon>
        <taxon>Suessiales</taxon>
        <taxon>Symbiodiniaceae</taxon>
        <taxon>Symbiodinium</taxon>
    </lineage>
</organism>
<feature type="region of interest" description="Disordered" evidence="1">
    <location>
        <begin position="362"/>
        <end position="454"/>
    </location>
</feature>
<protein>
    <recommendedName>
        <fullName evidence="5">Reticulocyte-binding protein 2-like a</fullName>
    </recommendedName>
</protein>
<feature type="region of interest" description="Disordered" evidence="1">
    <location>
        <begin position="141"/>
        <end position="216"/>
    </location>
</feature>
<reference evidence="3" key="1">
    <citation type="submission" date="2021-02" db="EMBL/GenBank/DDBJ databases">
        <authorList>
            <person name="Dougan E. K."/>
            <person name="Rhodes N."/>
            <person name="Thang M."/>
            <person name="Chan C."/>
        </authorList>
    </citation>
    <scope>NUCLEOTIDE SEQUENCE</scope>
</reference>
<evidence type="ECO:0000256" key="2">
    <source>
        <dbReference type="SAM" id="SignalP"/>
    </source>
</evidence>
<feature type="compositionally biased region" description="Low complexity" evidence="1">
    <location>
        <begin position="712"/>
        <end position="727"/>
    </location>
</feature>
<evidence type="ECO:0008006" key="5">
    <source>
        <dbReference type="Google" id="ProtNLM"/>
    </source>
</evidence>
<dbReference type="OrthoDB" id="10600623at2759"/>
<dbReference type="EMBL" id="CAJNDS010002755">
    <property type="protein sequence ID" value="CAE7585720.1"/>
    <property type="molecule type" value="Genomic_DNA"/>
</dbReference>
<comment type="caution">
    <text evidence="3">The sequence shown here is derived from an EMBL/GenBank/DDBJ whole genome shotgun (WGS) entry which is preliminary data.</text>
</comment>
<feature type="compositionally biased region" description="Basic and acidic residues" evidence="1">
    <location>
        <begin position="524"/>
        <end position="544"/>
    </location>
</feature>
<dbReference type="Proteomes" id="UP000604046">
    <property type="component" value="Unassembled WGS sequence"/>
</dbReference>
<accession>A0A812UVC7</accession>
<dbReference type="AlphaFoldDB" id="A0A812UVC7"/>
<feature type="compositionally biased region" description="Low complexity" evidence="1">
    <location>
        <begin position="609"/>
        <end position="623"/>
    </location>
</feature>
<feature type="chain" id="PRO_5032902200" description="Reticulocyte-binding protein 2-like a" evidence="2">
    <location>
        <begin position="21"/>
        <end position="801"/>
    </location>
</feature>
<evidence type="ECO:0000313" key="3">
    <source>
        <dbReference type="EMBL" id="CAE7585720.1"/>
    </source>
</evidence>
<evidence type="ECO:0000256" key="1">
    <source>
        <dbReference type="SAM" id="MobiDB-lite"/>
    </source>
</evidence>
<feature type="compositionally biased region" description="Basic and acidic residues" evidence="1">
    <location>
        <begin position="382"/>
        <end position="396"/>
    </location>
</feature>
<sequence>MVAILASGLFTLVILALVSAYWAWLQEFCKKMVRDGTLGGMPCVCYAQQEVANSDMMAAKEGKEGVQAAVDPHMLQYYESYYQSLGYPPGTATQVLGGVAANAQHQMALPAPMMPGAMMQAAPPGTPALQDSAWMQPRPMGLPLALPPSRHPGMMAPPTPQNRGRSPRGNETGKSFGDLVSETNRRPSRQLPLFTDTSLPRMPTPTATPRGVATPRGGEEATLALEDGNTDEAAAGEEVTVTVSKSLEDVKEPQHRPSTADSVLSCLSDSTAGSGPSRPGTGDTAKPSDAEGKPLSPVQEEQEEEDKEGSKDTQTPRSFRTFFNDRVTKLLSNKEGTEPERKLFGSAGGSFSGFFGQFGDASASVSKEVPPDQEVQGDEADEAAKAEKDEAERLAAEEQAAAEAQRRAEAEAERAAAERAAAEKAEADRLEAERLAAERDEAARRAAEEAERLKRLETDRLAAEAAEREAAARAAAQIAEADRLESERLVAERAAAEKAEADRLEVERRAAEAERLAAERVEAARRAAEEAERLAAEAAQREAAARAAAQKAEADRLESERLAAERAAAEKAAAEQAAAEKAAAEKAEAERREAERLEREAAEKEAAEKAAQAARAAQAAAERGVSPRTGKAPPPPPPKAGGEASRSGSKSSAGDRRPPPPPPKGKPAVPGPNLSVETDPDATIGSASASPAGWNRADHSLAGLWHSQQQTPSGSAAPSPLASMAAADGAEVQAESPAGSAPNTERMMGRPPRGPGPMMPGPGLNVETDFEDTLKSNVSMSSDSPSNRRTLMQFSLPGLHL</sequence>
<feature type="compositionally biased region" description="Pro residues" evidence="1">
    <location>
        <begin position="145"/>
        <end position="160"/>
    </location>
</feature>
<feature type="region of interest" description="Disordered" evidence="1">
    <location>
        <begin position="246"/>
        <end position="325"/>
    </location>
</feature>
<feature type="signal peptide" evidence="2">
    <location>
        <begin position="1"/>
        <end position="20"/>
    </location>
</feature>
<feature type="compositionally biased region" description="Polar residues" evidence="1">
    <location>
        <begin position="256"/>
        <end position="274"/>
    </location>
</feature>
<feature type="compositionally biased region" description="Low complexity" evidence="1">
    <location>
        <begin position="776"/>
        <end position="785"/>
    </location>
</feature>
<name>A0A812UVC7_9DINO</name>
<feature type="compositionally biased region" description="Basic and acidic residues" evidence="1">
    <location>
        <begin position="582"/>
        <end position="608"/>
    </location>
</feature>
<feature type="compositionally biased region" description="Basic and acidic residues" evidence="1">
    <location>
        <begin position="246"/>
        <end position="255"/>
    </location>
</feature>
<gene>
    <name evidence="3" type="ORF">SNAT2548_LOCUS33393</name>
</gene>
<proteinExistence type="predicted"/>
<keyword evidence="2" id="KW-0732">Signal</keyword>
<evidence type="ECO:0000313" key="4">
    <source>
        <dbReference type="Proteomes" id="UP000604046"/>
    </source>
</evidence>
<feature type="compositionally biased region" description="Basic and acidic residues" evidence="1">
    <location>
        <begin position="404"/>
        <end position="454"/>
    </location>
</feature>
<feature type="region of interest" description="Disordered" evidence="1">
    <location>
        <begin position="524"/>
        <end position="801"/>
    </location>
</feature>